<comment type="caution">
    <text evidence="2">The sequence shown here is derived from an EMBL/GenBank/DDBJ whole genome shotgun (WGS) entry which is preliminary data.</text>
</comment>
<organism evidence="2 3">
    <name type="scientific">Effrenium voratum</name>
    <dbReference type="NCBI Taxonomy" id="2562239"/>
    <lineage>
        <taxon>Eukaryota</taxon>
        <taxon>Sar</taxon>
        <taxon>Alveolata</taxon>
        <taxon>Dinophyceae</taxon>
        <taxon>Suessiales</taxon>
        <taxon>Symbiodiniaceae</taxon>
        <taxon>Effrenium</taxon>
    </lineage>
</organism>
<evidence type="ECO:0000313" key="2">
    <source>
        <dbReference type="EMBL" id="CAJ1385464.1"/>
    </source>
</evidence>
<dbReference type="AlphaFoldDB" id="A0AA36IDI1"/>
<sequence>MAENRVLCTDPEEGRKMEELKKKREELASRKATLLANVTKQMKAIMAKLNNPNNSEATRETLRSLLLGLKEKLDSLAGPKPDRTQQPAIPRSHRLDLRSRVLKFQLSEATPLEVLREELRKLGADEVVDLRLEPGEEGDTAVVECHLPRVFGSLRGMPKRGAERFSGG</sequence>
<dbReference type="Proteomes" id="UP001178507">
    <property type="component" value="Unassembled WGS sequence"/>
</dbReference>
<protein>
    <submittedName>
        <fullName evidence="2">Uncharacterized protein</fullName>
    </submittedName>
</protein>
<gene>
    <name evidence="2" type="ORF">EVOR1521_LOCUS12068</name>
</gene>
<proteinExistence type="predicted"/>
<evidence type="ECO:0000313" key="3">
    <source>
        <dbReference type="Proteomes" id="UP001178507"/>
    </source>
</evidence>
<evidence type="ECO:0000256" key="1">
    <source>
        <dbReference type="SAM" id="MobiDB-lite"/>
    </source>
</evidence>
<accession>A0AA36IDI1</accession>
<feature type="non-terminal residue" evidence="2">
    <location>
        <position position="168"/>
    </location>
</feature>
<keyword evidence="3" id="KW-1185">Reference proteome</keyword>
<feature type="region of interest" description="Disordered" evidence="1">
    <location>
        <begin position="73"/>
        <end position="92"/>
    </location>
</feature>
<reference evidence="2" key="1">
    <citation type="submission" date="2023-08" db="EMBL/GenBank/DDBJ databases">
        <authorList>
            <person name="Chen Y."/>
            <person name="Shah S."/>
            <person name="Dougan E. K."/>
            <person name="Thang M."/>
            <person name="Chan C."/>
        </authorList>
    </citation>
    <scope>NUCLEOTIDE SEQUENCE</scope>
</reference>
<name>A0AA36IDI1_9DINO</name>
<dbReference type="EMBL" id="CAUJNA010001236">
    <property type="protein sequence ID" value="CAJ1385464.1"/>
    <property type="molecule type" value="Genomic_DNA"/>
</dbReference>